<name>A0ABT0AW62_9SPHN</name>
<evidence type="ECO:0000313" key="2">
    <source>
        <dbReference type="EMBL" id="MCJ2177025.1"/>
    </source>
</evidence>
<dbReference type="PROSITE" id="PS51257">
    <property type="entry name" value="PROKAR_LIPOPROTEIN"/>
    <property type="match status" value="1"/>
</dbReference>
<gene>
    <name evidence="2" type="ORF">MTR64_00460</name>
</gene>
<dbReference type="EMBL" id="JALHLE010000001">
    <property type="protein sequence ID" value="MCJ2177025.1"/>
    <property type="molecule type" value="Genomic_DNA"/>
</dbReference>
<feature type="compositionally biased region" description="Basic and acidic residues" evidence="1">
    <location>
        <begin position="96"/>
        <end position="108"/>
    </location>
</feature>
<proteinExistence type="predicted"/>
<comment type="caution">
    <text evidence="2">The sequence shown here is derived from an EMBL/GenBank/DDBJ whole genome shotgun (WGS) entry which is preliminary data.</text>
</comment>
<protein>
    <recommendedName>
        <fullName evidence="4">Lipoprotein</fullName>
    </recommendedName>
</protein>
<feature type="region of interest" description="Disordered" evidence="1">
    <location>
        <begin position="80"/>
        <end position="108"/>
    </location>
</feature>
<sequence>MQGKSHRTGARRLAAGLTAAALSILLAACIFAPGKFTSQLDLRKDHSFTFRYTGEILMVPMMKSGKEEAFKPEACNDEETYEERDCTSEEIAQQKAEWEQQREEKKKSDAQAAQMFLGGMDPSNPETGRELATKLRRQAGWKKVEYIGDGKFDVDFALSGKLDHDFLFPTMEGFAMSNAFVQVFLREDGNVRVEAPGFGPPSGGSAMAGMMSGMGKSEGPDEDGPTAMADGTFTITTDAPILANNTDEGPKPGPAGETLVWPINPRTKAAPIALLKMAP</sequence>
<evidence type="ECO:0008006" key="4">
    <source>
        <dbReference type="Google" id="ProtNLM"/>
    </source>
</evidence>
<evidence type="ECO:0000256" key="1">
    <source>
        <dbReference type="SAM" id="MobiDB-lite"/>
    </source>
</evidence>
<dbReference type="Proteomes" id="UP001162880">
    <property type="component" value="Unassembled WGS sequence"/>
</dbReference>
<organism evidence="2 3">
    <name type="scientific">Novosphingobium album</name>
    <name type="common">ex Hu et al. 2023</name>
    <dbReference type="NCBI Taxonomy" id="2930093"/>
    <lineage>
        <taxon>Bacteria</taxon>
        <taxon>Pseudomonadati</taxon>
        <taxon>Pseudomonadota</taxon>
        <taxon>Alphaproteobacteria</taxon>
        <taxon>Sphingomonadales</taxon>
        <taxon>Sphingomonadaceae</taxon>
        <taxon>Novosphingobium</taxon>
    </lineage>
</organism>
<evidence type="ECO:0000313" key="3">
    <source>
        <dbReference type="Proteomes" id="UP001162880"/>
    </source>
</evidence>
<keyword evidence="3" id="KW-1185">Reference proteome</keyword>
<reference evidence="2" key="1">
    <citation type="submission" date="2022-03" db="EMBL/GenBank/DDBJ databases">
        <title>Identification of a novel bacterium isolated from mangrove sediments.</title>
        <authorList>
            <person name="Pan X."/>
        </authorList>
    </citation>
    <scope>NUCLEOTIDE SEQUENCE</scope>
    <source>
        <strain evidence="2">B2580</strain>
    </source>
</reference>
<accession>A0ABT0AW62</accession>
<dbReference type="RefSeq" id="WP_243989719.1">
    <property type="nucleotide sequence ID" value="NZ_JALHLE010000001.1"/>
</dbReference>